<protein>
    <submittedName>
        <fullName evidence="2">Uncharacterized protein</fullName>
    </submittedName>
</protein>
<sequence>MEALSWRAAREQLLAELQAAGDGTLQTAHGEGGRTSQAVANGEASALAPTNPRRAPKESTSGHAAAAATTATGPSSRPKGGVLPLSLAVAQRQYDQLLSQMPAIASAVESPRRPGSGGNATEGPRQPASTQRRSATGFTTVPPQQQQQVAPGTGEGSAMGSGVNQPYRHGPRGSGPGAVDNRMGTGSVQFVSTRSRPTRASPIVDAAVTAPQPYGRSGGSTAAMAGADPALPNGPSELPLLLPQVQQTTQQQHQYRVSGTGGGGGGGGGASPMP</sequence>
<feature type="region of interest" description="Disordered" evidence="1">
    <location>
        <begin position="108"/>
        <end position="184"/>
    </location>
</feature>
<feature type="region of interest" description="Disordered" evidence="1">
    <location>
        <begin position="210"/>
        <end position="274"/>
    </location>
</feature>
<evidence type="ECO:0000256" key="1">
    <source>
        <dbReference type="SAM" id="MobiDB-lite"/>
    </source>
</evidence>
<evidence type="ECO:0000313" key="2">
    <source>
        <dbReference type="EMBL" id="GIL57959.1"/>
    </source>
</evidence>
<feature type="region of interest" description="Disordered" evidence="1">
    <location>
        <begin position="24"/>
        <end position="79"/>
    </location>
</feature>
<dbReference type="Proteomes" id="UP000747399">
    <property type="component" value="Unassembled WGS sequence"/>
</dbReference>
<dbReference type="EMBL" id="BNCO01000029">
    <property type="protein sequence ID" value="GIL57959.1"/>
    <property type="molecule type" value="Genomic_DNA"/>
</dbReference>
<feature type="compositionally biased region" description="Low complexity" evidence="1">
    <location>
        <begin position="238"/>
        <end position="254"/>
    </location>
</feature>
<evidence type="ECO:0000313" key="3">
    <source>
        <dbReference type="Proteomes" id="UP000747399"/>
    </source>
</evidence>
<feature type="compositionally biased region" description="Low complexity" evidence="1">
    <location>
        <begin position="139"/>
        <end position="149"/>
    </location>
</feature>
<feature type="non-terminal residue" evidence="2">
    <location>
        <position position="274"/>
    </location>
</feature>
<accession>A0A8J4F279</accession>
<dbReference type="AlphaFoldDB" id="A0A8J4F279"/>
<reference evidence="2" key="1">
    <citation type="journal article" date="2021" name="Proc. Natl. Acad. Sci. U.S.A.">
        <title>Three genomes in the algal genus Volvox reveal the fate of a haploid sex-determining region after a transition to homothallism.</title>
        <authorList>
            <person name="Yamamoto K."/>
            <person name="Hamaji T."/>
            <person name="Kawai-Toyooka H."/>
            <person name="Matsuzaki R."/>
            <person name="Takahashi F."/>
            <person name="Nishimura Y."/>
            <person name="Kawachi M."/>
            <person name="Noguchi H."/>
            <person name="Minakuchi Y."/>
            <person name="Umen J.G."/>
            <person name="Toyoda A."/>
            <person name="Nozaki H."/>
        </authorList>
    </citation>
    <scope>NUCLEOTIDE SEQUENCE</scope>
    <source>
        <strain evidence="2">NIES-3780</strain>
    </source>
</reference>
<keyword evidence="3" id="KW-1185">Reference proteome</keyword>
<organism evidence="2 3">
    <name type="scientific">Volvox africanus</name>
    <dbReference type="NCBI Taxonomy" id="51714"/>
    <lineage>
        <taxon>Eukaryota</taxon>
        <taxon>Viridiplantae</taxon>
        <taxon>Chlorophyta</taxon>
        <taxon>core chlorophytes</taxon>
        <taxon>Chlorophyceae</taxon>
        <taxon>CS clade</taxon>
        <taxon>Chlamydomonadales</taxon>
        <taxon>Volvocaceae</taxon>
        <taxon>Volvox</taxon>
    </lineage>
</organism>
<gene>
    <name evidence="2" type="ORF">Vafri_13163</name>
</gene>
<proteinExistence type="predicted"/>
<feature type="compositionally biased region" description="Gly residues" evidence="1">
    <location>
        <begin position="259"/>
        <end position="274"/>
    </location>
</feature>
<comment type="caution">
    <text evidence="2">The sequence shown here is derived from an EMBL/GenBank/DDBJ whole genome shotgun (WGS) entry which is preliminary data.</text>
</comment>
<name>A0A8J4F279_9CHLO</name>
<feature type="compositionally biased region" description="Polar residues" evidence="1">
    <location>
        <begin position="127"/>
        <end position="138"/>
    </location>
</feature>